<evidence type="ECO:0000313" key="2">
    <source>
        <dbReference type="Proteomes" id="UP001165186"/>
    </source>
</evidence>
<evidence type="ECO:0000313" key="1">
    <source>
        <dbReference type="EMBL" id="GME39345.1"/>
    </source>
</evidence>
<sequence length="110" mass="11252">MMFKPVTLITSLVAVTAIAAPADMVELEKRNETTAVAKNIQFAAAQADCSLTSCASVLANSACIAIALATKNKQKLKDCAVGSAGALTDLCPCASCIPGLGDFLENQSIC</sequence>
<accession>A0ACB5SG39</accession>
<organism evidence="1 2">
    <name type="scientific">Neofusicoccum parvum</name>
    <dbReference type="NCBI Taxonomy" id="310453"/>
    <lineage>
        <taxon>Eukaryota</taxon>
        <taxon>Fungi</taxon>
        <taxon>Dikarya</taxon>
        <taxon>Ascomycota</taxon>
        <taxon>Pezizomycotina</taxon>
        <taxon>Dothideomycetes</taxon>
        <taxon>Dothideomycetes incertae sedis</taxon>
        <taxon>Botryosphaeriales</taxon>
        <taxon>Botryosphaeriaceae</taxon>
        <taxon>Neofusicoccum</taxon>
    </lineage>
</organism>
<keyword evidence="2" id="KW-1185">Reference proteome</keyword>
<gene>
    <name evidence="1" type="primary">g7443</name>
    <name evidence="1" type="ORF">NpPPO83_00007443</name>
</gene>
<dbReference type="Proteomes" id="UP001165186">
    <property type="component" value="Unassembled WGS sequence"/>
</dbReference>
<dbReference type="EMBL" id="BSXG01000087">
    <property type="protein sequence ID" value="GME39345.1"/>
    <property type="molecule type" value="Genomic_DNA"/>
</dbReference>
<comment type="caution">
    <text evidence="1">The sequence shown here is derived from an EMBL/GenBank/DDBJ whole genome shotgun (WGS) entry which is preliminary data.</text>
</comment>
<reference evidence="1" key="1">
    <citation type="submission" date="2024-09" db="EMBL/GenBank/DDBJ databases">
        <title>Draft Genome Sequences of Neofusicoccum parvum.</title>
        <authorList>
            <person name="Ashida A."/>
            <person name="Camagna M."/>
            <person name="Tanaka A."/>
            <person name="Takemoto D."/>
        </authorList>
    </citation>
    <scope>NUCLEOTIDE SEQUENCE</scope>
    <source>
        <strain evidence="1">PPO83</strain>
    </source>
</reference>
<protein>
    <submittedName>
        <fullName evidence="1">Uncharacterized protein LTHEOB_4221</fullName>
    </submittedName>
</protein>
<proteinExistence type="predicted"/>
<name>A0ACB5SG39_9PEZI</name>